<evidence type="ECO:0000313" key="1">
    <source>
        <dbReference type="EMBL" id="SQC40777.1"/>
    </source>
</evidence>
<gene>
    <name evidence="1" type="ORF">NCTC9128_06787</name>
</gene>
<evidence type="ECO:0000313" key="2">
    <source>
        <dbReference type="Proteomes" id="UP000251088"/>
    </source>
</evidence>
<proteinExistence type="predicted"/>
<protein>
    <submittedName>
        <fullName evidence="1">Uncharacterized protein</fullName>
    </submittedName>
</protein>
<sequence>MIAVGMRGGELGEQRLQYLASVRRRVRPVQQHPSQTGDDAGHSELLMQEVVQQRILPTETVVAPEGLDTQQVHGQDLANHALMGGANGIRRLRHPQQAGVLQQPACMVFRAVSRLLPSEVLGRIIIISPPQRIPTMTSQTRDWAMTHSS</sequence>
<dbReference type="EMBL" id="UAWN01000016">
    <property type="protein sequence ID" value="SQC40777.1"/>
    <property type="molecule type" value="Genomic_DNA"/>
</dbReference>
<organism evidence="1 2">
    <name type="scientific">Klebsiella pneumoniae</name>
    <dbReference type="NCBI Taxonomy" id="573"/>
    <lineage>
        <taxon>Bacteria</taxon>
        <taxon>Pseudomonadati</taxon>
        <taxon>Pseudomonadota</taxon>
        <taxon>Gammaproteobacteria</taxon>
        <taxon>Enterobacterales</taxon>
        <taxon>Enterobacteriaceae</taxon>
        <taxon>Klebsiella/Raoultella group</taxon>
        <taxon>Klebsiella</taxon>
        <taxon>Klebsiella pneumoniae complex</taxon>
    </lineage>
</organism>
<name>A0A2X3F0R2_KLEPN</name>
<reference evidence="1 2" key="1">
    <citation type="submission" date="2018-06" db="EMBL/GenBank/DDBJ databases">
        <authorList>
            <consortium name="Pathogen Informatics"/>
            <person name="Doyle S."/>
        </authorList>
    </citation>
    <scope>NUCLEOTIDE SEQUENCE [LARGE SCALE GENOMIC DNA]</scope>
    <source>
        <strain evidence="1 2">NCTC9128</strain>
    </source>
</reference>
<dbReference type="AlphaFoldDB" id="A0A2X3F0R2"/>
<accession>A0A2X3F0R2</accession>
<dbReference type="Proteomes" id="UP000251088">
    <property type="component" value="Unassembled WGS sequence"/>
</dbReference>